<feature type="compositionally biased region" description="Acidic residues" evidence="1">
    <location>
        <begin position="32"/>
        <end position="49"/>
    </location>
</feature>
<reference evidence="2 3" key="1">
    <citation type="submission" date="2015-12" db="EMBL/GenBank/DDBJ databases">
        <title>Draft genome sequence of Moniliophthora roreri, the causal agent of frosty pod rot of cacao.</title>
        <authorList>
            <person name="Aime M.C."/>
            <person name="Diaz-Valderrama J.R."/>
            <person name="Kijpornyongpan T."/>
            <person name="Phillips-Mora W."/>
        </authorList>
    </citation>
    <scope>NUCLEOTIDE SEQUENCE [LARGE SCALE GENOMIC DNA]</scope>
    <source>
        <strain evidence="2 3">MCA 2952</strain>
    </source>
</reference>
<dbReference type="Proteomes" id="UP000054988">
    <property type="component" value="Unassembled WGS sequence"/>
</dbReference>
<proteinExistence type="predicted"/>
<evidence type="ECO:0000313" key="2">
    <source>
        <dbReference type="EMBL" id="KTB41724.1"/>
    </source>
</evidence>
<comment type="caution">
    <text evidence="2">The sequence shown here is derived from an EMBL/GenBank/DDBJ whole genome shotgun (WGS) entry which is preliminary data.</text>
</comment>
<dbReference type="AlphaFoldDB" id="A0A0W0FZG6"/>
<accession>A0A0W0FZG6</accession>
<feature type="compositionally biased region" description="Acidic residues" evidence="1">
    <location>
        <begin position="121"/>
        <end position="144"/>
    </location>
</feature>
<sequence>MKKNYKGKKQNTFVAAFDEGEEIVNMAFATAIDEEGGTSDEAEDSEMETQIEYSDQYPQTSDEENTPDVETLSLTSGRHSSAPLRQQSITYETDNGELISEQEVEDPFHSDDRLSSPITGNDDDKESLDEEDTDDKEDELESSDESFHTVPLGDEDKENTPSEPVEAVTPPMNSTGYYPQLNPPLYLETSIYMGSGPITLVPSFPDPSVPNNFCLHALRGHHSIPLTHSTPRIIVPNPLFTWINSLDEFLAQFPDEFVKLGMIKMQYIINRARQEGLLDEPCIQNYLEMMYLAVCKPMHKIEPWSQHLGMGVYAVLWEKSDGTRYWTYCTPPEYLFNEIPQPVDALLHVLGLDEPFMTDELILMELHCHPEAKCLSTCPICSNHLCQGEYYSGGLYYLGQTVVNNSDEILVLLPIIGNPVDLTIVYKDRIPEFYTELPEPAKPFLDSRALYCTTCRESHTLDVWAEESENRNPCHTTLVHIPHYEDFPTKSFRINMDQTGLKPGESKKWPSLNVNINTIKKGKPIRYFYPDAAQR</sequence>
<gene>
    <name evidence="2" type="ORF">WG66_5698</name>
</gene>
<name>A0A0W0FZG6_MONRR</name>
<dbReference type="EMBL" id="LATX01001433">
    <property type="protein sequence ID" value="KTB41724.1"/>
    <property type="molecule type" value="Genomic_DNA"/>
</dbReference>
<feature type="compositionally biased region" description="Polar residues" evidence="1">
    <location>
        <begin position="72"/>
        <end position="93"/>
    </location>
</feature>
<feature type="compositionally biased region" description="Polar residues" evidence="1">
    <location>
        <begin position="51"/>
        <end position="60"/>
    </location>
</feature>
<protein>
    <submittedName>
        <fullName evidence="2">Uncharacterized protein</fullName>
    </submittedName>
</protein>
<organism evidence="2 3">
    <name type="scientific">Moniliophthora roreri</name>
    <name type="common">Frosty pod rot fungus</name>
    <name type="synonym">Monilia roreri</name>
    <dbReference type="NCBI Taxonomy" id="221103"/>
    <lineage>
        <taxon>Eukaryota</taxon>
        <taxon>Fungi</taxon>
        <taxon>Dikarya</taxon>
        <taxon>Basidiomycota</taxon>
        <taxon>Agaricomycotina</taxon>
        <taxon>Agaricomycetes</taxon>
        <taxon>Agaricomycetidae</taxon>
        <taxon>Agaricales</taxon>
        <taxon>Marasmiineae</taxon>
        <taxon>Marasmiaceae</taxon>
        <taxon>Moniliophthora</taxon>
    </lineage>
</organism>
<feature type="region of interest" description="Disordered" evidence="1">
    <location>
        <begin position="31"/>
        <end position="176"/>
    </location>
</feature>
<evidence type="ECO:0000313" key="3">
    <source>
        <dbReference type="Proteomes" id="UP000054988"/>
    </source>
</evidence>
<evidence type="ECO:0000256" key="1">
    <source>
        <dbReference type="SAM" id="MobiDB-lite"/>
    </source>
</evidence>